<evidence type="ECO:0000256" key="1">
    <source>
        <dbReference type="SAM" id="MobiDB-lite"/>
    </source>
</evidence>
<accession>A0A9P0VZM3</accession>
<proteinExistence type="predicted"/>
<dbReference type="GO" id="GO:0031145">
    <property type="term" value="P:anaphase-promoting complex-dependent catabolic process"/>
    <property type="evidence" value="ECO:0007669"/>
    <property type="project" value="InterPro"/>
</dbReference>
<feature type="compositionally biased region" description="Acidic residues" evidence="1">
    <location>
        <begin position="200"/>
        <end position="214"/>
    </location>
</feature>
<dbReference type="EMBL" id="CAKXYY010000012">
    <property type="protein sequence ID" value="CAH2353740.1"/>
    <property type="molecule type" value="Genomic_DNA"/>
</dbReference>
<dbReference type="Pfam" id="PF05841">
    <property type="entry name" value="Apc15p"/>
    <property type="match status" value="1"/>
</dbReference>
<feature type="compositionally biased region" description="Acidic residues" evidence="1">
    <location>
        <begin position="180"/>
        <end position="192"/>
    </location>
</feature>
<dbReference type="GO" id="GO:0005680">
    <property type="term" value="C:anaphase-promoting complex"/>
    <property type="evidence" value="ECO:0007669"/>
    <property type="project" value="InterPro"/>
</dbReference>
<sequence>MYSPNLFSGDFNHLWLQNDTHNASNARFRSQPNSSPLIEDQRGHHQHLRHLFAPPLSAYSVENPGPNVTQLDYIIRTKSLNGNAIPSNNLLTPLVVKKLNKLQSISKVGYHSIAPVGINKTMGELEFEERRRAAYYEQQQQQQNSHSQSQSQSHINQDTLGQDDSNIPTVGNTSNSILEQPEDIDLDADVPDIDFHSREEGEEDGEEEDGEEGEGEQRESGQGAGAMTGPNQAGADIDNEGVINENEIYDDVDEDEGFMAEEVEYQDDHSISTADMSRGRITSVSTNTILNAIRGNDRVGSGSAVSAMEENAENDRENENETEYNHSNLDDESMDMD</sequence>
<evidence type="ECO:0000313" key="3">
    <source>
        <dbReference type="Proteomes" id="UP000837801"/>
    </source>
</evidence>
<feature type="compositionally biased region" description="Low complexity" evidence="1">
    <location>
        <begin position="136"/>
        <end position="157"/>
    </location>
</feature>
<protein>
    <submittedName>
        <fullName evidence="2">Uncharacterized protein</fullName>
    </submittedName>
</protein>
<dbReference type="InterPro" id="IPR008402">
    <property type="entry name" value="APC_su15/mnd2"/>
</dbReference>
<dbReference type="OrthoDB" id="4047136at2759"/>
<comment type="caution">
    <text evidence="2">The sequence shown here is derived from an EMBL/GenBank/DDBJ whole genome shotgun (WGS) entry which is preliminary data.</text>
</comment>
<dbReference type="Proteomes" id="UP000837801">
    <property type="component" value="Unassembled WGS sequence"/>
</dbReference>
<keyword evidence="3" id="KW-1185">Reference proteome</keyword>
<feature type="region of interest" description="Disordered" evidence="1">
    <location>
        <begin position="296"/>
        <end position="337"/>
    </location>
</feature>
<evidence type="ECO:0000313" key="2">
    <source>
        <dbReference type="EMBL" id="CAH2353740.1"/>
    </source>
</evidence>
<name>A0A9P0VZM3_9ASCO</name>
<feature type="compositionally biased region" description="Polar residues" evidence="1">
    <location>
        <begin position="158"/>
        <end position="178"/>
    </location>
</feature>
<feature type="region of interest" description="Disordered" evidence="1">
    <location>
        <begin position="136"/>
        <end position="247"/>
    </location>
</feature>
<gene>
    <name evidence="2" type="ORF">CLIB1423_12S01882</name>
</gene>
<organism evidence="2 3">
    <name type="scientific">[Candida] railenensis</name>
    <dbReference type="NCBI Taxonomy" id="45579"/>
    <lineage>
        <taxon>Eukaryota</taxon>
        <taxon>Fungi</taxon>
        <taxon>Dikarya</taxon>
        <taxon>Ascomycota</taxon>
        <taxon>Saccharomycotina</taxon>
        <taxon>Pichiomycetes</taxon>
        <taxon>Debaryomycetaceae</taxon>
        <taxon>Kurtzmaniella</taxon>
    </lineage>
</organism>
<reference evidence="2" key="1">
    <citation type="submission" date="2022-03" db="EMBL/GenBank/DDBJ databases">
        <authorList>
            <person name="Legras J.-L."/>
            <person name="Devillers H."/>
            <person name="Grondin C."/>
        </authorList>
    </citation>
    <scope>NUCLEOTIDE SEQUENCE</scope>
    <source>
        <strain evidence="2">CLIB 1423</strain>
    </source>
</reference>
<dbReference type="AlphaFoldDB" id="A0A9P0VZM3"/>